<dbReference type="EMBL" id="FWFV01000004">
    <property type="protein sequence ID" value="SLN41390.1"/>
    <property type="molecule type" value="Genomic_DNA"/>
</dbReference>
<dbReference type="PANTHER" id="PTHR12110:SF41">
    <property type="entry name" value="INOSOSE DEHYDRATASE"/>
    <property type="match status" value="1"/>
</dbReference>
<dbReference type="OrthoDB" id="9804047at2"/>
<protein>
    <submittedName>
        <fullName evidence="2">Inosose dehydratase</fullName>
        <ecNumber evidence="2">4.2.1.44</ecNumber>
    </submittedName>
</protein>
<dbReference type="SUPFAM" id="SSF51658">
    <property type="entry name" value="Xylose isomerase-like"/>
    <property type="match status" value="1"/>
</dbReference>
<evidence type="ECO:0000313" key="3">
    <source>
        <dbReference type="Proteomes" id="UP000193870"/>
    </source>
</evidence>
<dbReference type="STRING" id="315423.SAMN04488020_104151"/>
<accession>A0A1Y5SJ75</accession>
<keyword evidence="2" id="KW-0456">Lyase</keyword>
<dbReference type="InterPro" id="IPR036237">
    <property type="entry name" value="Xyl_isomerase-like_sf"/>
</dbReference>
<dbReference type="EC" id="4.2.1.44" evidence="2"/>
<evidence type="ECO:0000259" key="1">
    <source>
        <dbReference type="Pfam" id="PF01261"/>
    </source>
</evidence>
<dbReference type="PANTHER" id="PTHR12110">
    <property type="entry name" value="HYDROXYPYRUVATE ISOMERASE"/>
    <property type="match status" value="1"/>
</dbReference>
<dbReference type="Gene3D" id="3.20.20.150">
    <property type="entry name" value="Divalent-metal-dependent TIM barrel enzymes"/>
    <property type="match status" value="1"/>
</dbReference>
<sequence length="297" mass="32525">MLRIATTPAIWTNEDDTQLDAGVKPEALISEIADLGYEGVEDGRGLPQDPAALKDALANGKLDLVASYHGTNLLNLSVEEEREAMEAVVARMKTVGCQTLILREVSNAIFAKDVPMSKQPSLTAEEWDSFGLKLEQLATWLADQGITAVYQPYTGTVVQTPEEVDKLMMETGPNLFLLFDTAQVYVGGGEPTQVLTRHLPRVRHVHLGDVRVRPLTKARMSDQSWKEAVRNGIFTLPGDKDGSVDFRTVMNLLTASNYEGWLTVSAGLDPERTNISEVQRLAYRTVAGLAGRSQQAA</sequence>
<organism evidence="2 3">
    <name type="scientific">Palleronia marisminoris</name>
    <dbReference type="NCBI Taxonomy" id="315423"/>
    <lineage>
        <taxon>Bacteria</taxon>
        <taxon>Pseudomonadati</taxon>
        <taxon>Pseudomonadota</taxon>
        <taxon>Alphaproteobacteria</taxon>
        <taxon>Rhodobacterales</taxon>
        <taxon>Roseobacteraceae</taxon>
        <taxon>Palleronia</taxon>
    </lineage>
</organism>
<dbReference type="AlphaFoldDB" id="A0A1Y5SJ75"/>
<dbReference type="GO" id="GO:0050114">
    <property type="term" value="F:myo-inosose-2 dehydratase activity"/>
    <property type="evidence" value="ECO:0007669"/>
    <property type="project" value="UniProtKB-EC"/>
</dbReference>
<dbReference type="Proteomes" id="UP000193870">
    <property type="component" value="Unassembled WGS sequence"/>
</dbReference>
<dbReference type="Pfam" id="PF01261">
    <property type="entry name" value="AP_endonuc_2"/>
    <property type="match status" value="1"/>
</dbReference>
<evidence type="ECO:0000313" key="2">
    <source>
        <dbReference type="EMBL" id="SLN41390.1"/>
    </source>
</evidence>
<dbReference type="InterPro" id="IPR050312">
    <property type="entry name" value="IolE/XylAMocC-like"/>
</dbReference>
<proteinExistence type="predicted"/>
<feature type="domain" description="Xylose isomerase-like TIM barrel" evidence="1">
    <location>
        <begin position="31"/>
        <end position="265"/>
    </location>
</feature>
<gene>
    <name evidence="2" type="primary">iolE_3</name>
    <name evidence="2" type="ORF">PAM7066_01774</name>
</gene>
<name>A0A1Y5SJ75_9RHOB</name>
<reference evidence="2 3" key="1">
    <citation type="submission" date="2017-03" db="EMBL/GenBank/DDBJ databases">
        <authorList>
            <person name="Afonso C.L."/>
            <person name="Miller P.J."/>
            <person name="Scott M.A."/>
            <person name="Spackman E."/>
            <person name="Goraichik I."/>
            <person name="Dimitrov K.M."/>
            <person name="Suarez D.L."/>
            <person name="Swayne D.E."/>
        </authorList>
    </citation>
    <scope>NUCLEOTIDE SEQUENCE [LARGE SCALE GENOMIC DNA]</scope>
    <source>
        <strain evidence="2 3">CECT 7066</strain>
    </source>
</reference>
<dbReference type="InterPro" id="IPR013022">
    <property type="entry name" value="Xyl_isomerase-like_TIM-brl"/>
</dbReference>
<keyword evidence="3" id="KW-1185">Reference proteome</keyword>
<dbReference type="RefSeq" id="WP_085853772.1">
    <property type="nucleotide sequence ID" value="NZ_FOPF01000004.1"/>
</dbReference>